<evidence type="ECO:0000313" key="2">
    <source>
        <dbReference type="EMBL" id="PWR18638.1"/>
    </source>
</evidence>
<dbReference type="EMBL" id="QGLE01000013">
    <property type="protein sequence ID" value="PWR18638.1"/>
    <property type="molecule type" value="Genomic_DNA"/>
</dbReference>
<proteinExistence type="predicted"/>
<gene>
    <name evidence="2" type="ORF">DKG74_18625</name>
</gene>
<keyword evidence="3" id="KW-1185">Reference proteome</keyword>
<feature type="transmembrane region" description="Helical" evidence="1">
    <location>
        <begin position="40"/>
        <end position="63"/>
    </location>
</feature>
<keyword evidence="1" id="KW-1133">Transmembrane helix</keyword>
<dbReference type="AlphaFoldDB" id="A0A317DVD8"/>
<comment type="caution">
    <text evidence="2">The sequence shown here is derived from an EMBL/GenBank/DDBJ whole genome shotgun (WGS) entry which is preliminary data.</text>
</comment>
<keyword evidence="1" id="KW-0472">Membrane</keyword>
<name>A0A317DVD8_9PROT</name>
<sequence length="73" mass="7944">MRGRLGMIRAALRRLAGLTVQEATPPPPSVEEQGATSLEYVFIASLISLVVFLVVFQIGDWVLAQFGRMANAL</sequence>
<evidence type="ECO:0000256" key="1">
    <source>
        <dbReference type="SAM" id="Phobius"/>
    </source>
</evidence>
<accession>A0A317DVD8</accession>
<dbReference type="RefSeq" id="WP_109907684.1">
    <property type="nucleotide sequence ID" value="NZ_QGLE01000013.1"/>
</dbReference>
<keyword evidence="1" id="KW-0812">Transmembrane</keyword>
<dbReference type="Proteomes" id="UP000245461">
    <property type="component" value="Unassembled WGS sequence"/>
</dbReference>
<evidence type="ECO:0000313" key="3">
    <source>
        <dbReference type="Proteomes" id="UP000245461"/>
    </source>
</evidence>
<evidence type="ECO:0008006" key="4">
    <source>
        <dbReference type="Google" id="ProtNLM"/>
    </source>
</evidence>
<reference evidence="2 3" key="1">
    <citation type="submission" date="2018-05" db="EMBL/GenBank/DDBJ databases">
        <title>Zavarzinia sp. HR-AS.</title>
        <authorList>
            <person name="Lee Y."/>
            <person name="Jeon C.O."/>
        </authorList>
    </citation>
    <scope>NUCLEOTIDE SEQUENCE [LARGE SCALE GENOMIC DNA]</scope>
    <source>
        <strain evidence="2 3">HR-AS</strain>
    </source>
</reference>
<protein>
    <recommendedName>
        <fullName evidence="4">Flp family type IVb pilin</fullName>
    </recommendedName>
</protein>
<organism evidence="2 3">
    <name type="scientific">Zavarzinia aquatilis</name>
    <dbReference type="NCBI Taxonomy" id="2211142"/>
    <lineage>
        <taxon>Bacteria</taxon>
        <taxon>Pseudomonadati</taxon>
        <taxon>Pseudomonadota</taxon>
        <taxon>Alphaproteobacteria</taxon>
        <taxon>Rhodospirillales</taxon>
        <taxon>Zavarziniaceae</taxon>
        <taxon>Zavarzinia</taxon>
    </lineage>
</organism>